<accession>A0A5C5WGL6</accession>
<dbReference type="Proteomes" id="UP000316598">
    <property type="component" value="Unassembled WGS sequence"/>
</dbReference>
<sequence length="116" mass="12979">MITSKKKSTTRFEQMNHLVDEVIQGLSPLQAAALFVCFRHANIQGEFKLSATRLANTLGIGKRTAQRVFDGLQREGALEVIKPQKGTIPRTFWITGRPIRGDTATDPSERKIPCRD</sequence>
<name>A0A5C5WGL6_9BACT</name>
<comment type="caution">
    <text evidence="1">The sequence shown here is derived from an EMBL/GenBank/DDBJ whole genome shotgun (WGS) entry which is preliminary data.</text>
</comment>
<evidence type="ECO:0000313" key="1">
    <source>
        <dbReference type="EMBL" id="TWT49245.1"/>
    </source>
</evidence>
<organism evidence="1 2">
    <name type="scientific">Rubripirellula amarantea</name>
    <dbReference type="NCBI Taxonomy" id="2527999"/>
    <lineage>
        <taxon>Bacteria</taxon>
        <taxon>Pseudomonadati</taxon>
        <taxon>Planctomycetota</taxon>
        <taxon>Planctomycetia</taxon>
        <taxon>Pirellulales</taxon>
        <taxon>Pirellulaceae</taxon>
        <taxon>Rubripirellula</taxon>
    </lineage>
</organism>
<protein>
    <recommendedName>
        <fullName evidence="3">Helix-turn-helix domain-containing protein</fullName>
    </recommendedName>
</protein>
<dbReference type="AlphaFoldDB" id="A0A5C5WGL6"/>
<reference evidence="1 2" key="1">
    <citation type="submission" date="2019-02" db="EMBL/GenBank/DDBJ databases">
        <title>Deep-cultivation of Planctomycetes and their phenomic and genomic characterization uncovers novel biology.</title>
        <authorList>
            <person name="Wiegand S."/>
            <person name="Jogler M."/>
            <person name="Boedeker C."/>
            <person name="Pinto D."/>
            <person name="Vollmers J."/>
            <person name="Rivas-Marin E."/>
            <person name="Kohn T."/>
            <person name="Peeters S.H."/>
            <person name="Heuer A."/>
            <person name="Rast P."/>
            <person name="Oberbeckmann S."/>
            <person name="Bunk B."/>
            <person name="Jeske O."/>
            <person name="Meyerdierks A."/>
            <person name="Storesund J.E."/>
            <person name="Kallscheuer N."/>
            <person name="Luecker S."/>
            <person name="Lage O.M."/>
            <person name="Pohl T."/>
            <person name="Merkel B.J."/>
            <person name="Hornburger P."/>
            <person name="Mueller R.-W."/>
            <person name="Bruemmer F."/>
            <person name="Labrenz M."/>
            <person name="Spormann A.M."/>
            <person name="Op Den Camp H."/>
            <person name="Overmann J."/>
            <person name="Amann R."/>
            <person name="Jetten M.S.M."/>
            <person name="Mascher T."/>
            <person name="Medema M.H."/>
            <person name="Devos D.P."/>
            <person name="Kaster A.-K."/>
            <person name="Ovreas L."/>
            <person name="Rohde M."/>
            <person name="Galperin M.Y."/>
            <person name="Jogler C."/>
        </authorList>
    </citation>
    <scope>NUCLEOTIDE SEQUENCE [LARGE SCALE GENOMIC DNA]</scope>
    <source>
        <strain evidence="1 2">Pla22</strain>
    </source>
</reference>
<evidence type="ECO:0000313" key="2">
    <source>
        <dbReference type="Proteomes" id="UP000316598"/>
    </source>
</evidence>
<evidence type="ECO:0008006" key="3">
    <source>
        <dbReference type="Google" id="ProtNLM"/>
    </source>
</evidence>
<keyword evidence="2" id="KW-1185">Reference proteome</keyword>
<dbReference type="EMBL" id="SJPI01000003">
    <property type="protein sequence ID" value="TWT49245.1"/>
    <property type="molecule type" value="Genomic_DNA"/>
</dbReference>
<proteinExistence type="predicted"/>
<gene>
    <name evidence="1" type="ORF">Pla22_44370</name>
</gene>